<dbReference type="AlphaFoldDB" id="A0A2C9V8H5"/>
<proteinExistence type="predicted"/>
<dbReference type="EMBL" id="CM004395">
    <property type="protein sequence ID" value="OAY40375.1"/>
    <property type="molecule type" value="Genomic_DNA"/>
</dbReference>
<reference evidence="1" key="1">
    <citation type="submission" date="2016-02" db="EMBL/GenBank/DDBJ databases">
        <title>WGS assembly of Manihot esculenta.</title>
        <authorList>
            <person name="Bredeson J.V."/>
            <person name="Prochnik S.E."/>
            <person name="Lyons J.B."/>
            <person name="Schmutz J."/>
            <person name="Grimwood J."/>
            <person name="Vrebalov J."/>
            <person name="Bart R.S."/>
            <person name="Amuge T."/>
            <person name="Ferguson M.E."/>
            <person name="Green R."/>
            <person name="Putnam N."/>
            <person name="Stites J."/>
            <person name="Rounsley S."/>
            <person name="Rokhsar D.S."/>
        </authorList>
    </citation>
    <scope>NUCLEOTIDE SEQUENCE [LARGE SCALE GENOMIC DNA]</scope>
    <source>
        <tissue evidence="1">Leaf</tissue>
    </source>
</reference>
<accession>A0A2C9V8H5</accession>
<sequence>MDAVTKTSRMMHLAKRKIPCTNKSPKKILLSILQGLESGKNIRCLIIYC</sequence>
<protein>
    <submittedName>
        <fullName evidence="1">Uncharacterized protein</fullName>
    </submittedName>
</protein>
<evidence type="ECO:0000313" key="1">
    <source>
        <dbReference type="EMBL" id="OAY40375.1"/>
    </source>
</evidence>
<gene>
    <name evidence="1" type="ORF">MANES_09G017100</name>
</gene>
<organism evidence="1">
    <name type="scientific">Manihot esculenta</name>
    <name type="common">Cassava</name>
    <name type="synonym">Jatropha manihot</name>
    <dbReference type="NCBI Taxonomy" id="3983"/>
    <lineage>
        <taxon>Eukaryota</taxon>
        <taxon>Viridiplantae</taxon>
        <taxon>Streptophyta</taxon>
        <taxon>Embryophyta</taxon>
        <taxon>Tracheophyta</taxon>
        <taxon>Spermatophyta</taxon>
        <taxon>Magnoliopsida</taxon>
        <taxon>eudicotyledons</taxon>
        <taxon>Gunneridae</taxon>
        <taxon>Pentapetalae</taxon>
        <taxon>rosids</taxon>
        <taxon>fabids</taxon>
        <taxon>Malpighiales</taxon>
        <taxon>Euphorbiaceae</taxon>
        <taxon>Crotonoideae</taxon>
        <taxon>Manihoteae</taxon>
        <taxon>Manihot</taxon>
    </lineage>
</organism>
<name>A0A2C9V8H5_MANES</name>